<organism evidence="1 2">
    <name type="scientific">Lachnellula cervina</name>
    <dbReference type="NCBI Taxonomy" id="1316786"/>
    <lineage>
        <taxon>Eukaryota</taxon>
        <taxon>Fungi</taxon>
        <taxon>Dikarya</taxon>
        <taxon>Ascomycota</taxon>
        <taxon>Pezizomycotina</taxon>
        <taxon>Leotiomycetes</taxon>
        <taxon>Helotiales</taxon>
        <taxon>Lachnaceae</taxon>
        <taxon>Lachnellula</taxon>
    </lineage>
</organism>
<name>A0A7D8Z184_9HELO</name>
<accession>A0A7D8Z184</accession>
<sequence length="125" mass="14049">MLSPSCGRLTGLVDWAEAEMLPFGLCLYGLEEILGEMTEGGWEYHDAAEGLRGVFWRALGEGIGEEEMVRVQMARLAGILLWWGFAWDEGRIDRVVEEGRDEIEIARLDAFLGPFEEGDVRVSKL</sequence>
<dbReference type="Proteomes" id="UP000481288">
    <property type="component" value="Unassembled WGS sequence"/>
</dbReference>
<comment type="caution">
    <text evidence="1">The sequence shown here is derived from an EMBL/GenBank/DDBJ whole genome shotgun (WGS) entry which is preliminary data.</text>
</comment>
<protein>
    <recommendedName>
        <fullName evidence="3">Aminoglycoside phosphotransferase domain-containing protein</fullName>
    </recommendedName>
</protein>
<dbReference type="OrthoDB" id="5598852at2759"/>
<gene>
    <name evidence="1" type="ORF">LCER1_G001721</name>
</gene>
<evidence type="ECO:0008006" key="3">
    <source>
        <dbReference type="Google" id="ProtNLM"/>
    </source>
</evidence>
<evidence type="ECO:0000313" key="2">
    <source>
        <dbReference type="Proteomes" id="UP000481288"/>
    </source>
</evidence>
<dbReference type="AlphaFoldDB" id="A0A7D8Z184"/>
<reference evidence="1 2" key="1">
    <citation type="submission" date="2018-05" db="EMBL/GenBank/DDBJ databases">
        <title>Whole genome sequencing for identification of molecular markers to develop diagnostic detection tools for the regulated plant pathogen Lachnellula willkommii.</title>
        <authorList>
            <person name="Giroux E."/>
            <person name="Bilodeau G."/>
        </authorList>
    </citation>
    <scope>NUCLEOTIDE SEQUENCE [LARGE SCALE GENOMIC DNA]</scope>
    <source>
        <strain evidence="1 2">CBS 625.97</strain>
    </source>
</reference>
<keyword evidence="2" id="KW-1185">Reference proteome</keyword>
<dbReference type="EMBL" id="QGMG01000304">
    <property type="protein sequence ID" value="TVY54804.1"/>
    <property type="molecule type" value="Genomic_DNA"/>
</dbReference>
<evidence type="ECO:0000313" key="1">
    <source>
        <dbReference type="EMBL" id="TVY54804.1"/>
    </source>
</evidence>
<proteinExistence type="predicted"/>